<name>A0A2J8A7N5_9CHLO</name>
<dbReference type="InterPro" id="IPR011989">
    <property type="entry name" value="ARM-like"/>
</dbReference>
<dbReference type="Gene3D" id="3.40.50.10810">
    <property type="entry name" value="Tandem AAA-ATPase domain"/>
    <property type="match status" value="1"/>
</dbReference>
<dbReference type="PANTHER" id="PTHR36498">
    <property type="entry name" value="TATA-BINDING PROTEIN-ASSOCIATED FACTOR 172"/>
    <property type="match status" value="1"/>
</dbReference>
<reference evidence="8 9" key="1">
    <citation type="journal article" date="2017" name="Mol. Biol. Evol.">
        <title>The 4-celled Tetrabaena socialis nuclear genome reveals the essential components for genetic control of cell number at the origin of multicellularity in the volvocine lineage.</title>
        <authorList>
            <person name="Featherston J."/>
            <person name="Arakaki Y."/>
            <person name="Hanschen E.R."/>
            <person name="Ferris P.J."/>
            <person name="Michod R.E."/>
            <person name="Olson B.J.S.C."/>
            <person name="Nozaki H."/>
            <person name="Durand P.M."/>
        </authorList>
    </citation>
    <scope>NUCLEOTIDE SEQUENCE [LARGE SCALE GENOMIC DNA]</scope>
    <source>
        <strain evidence="8 9">NIES-571</strain>
    </source>
</reference>
<dbReference type="PANTHER" id="PTHR36498:SF1">
    <property type="entry name" value="TATA-BINDING PROTEIN-ASSOCIATED FACTOR 172"/>
    <property type="match status" value="1"/>
</dbReference>
<evidence type="ECO:0000256" key="2">
    <source>
        <dbReference type="ARBA" id="ARBA00022806"/>
    </source>
</evidence>
<dbReference type="InterPro" id="IPR027417">
    <property type="entry name" value="P-loop_NTPase"/>
</dbReference>
<keyword evidence="2" id="KW-0547">Nucleotide-binding</keyword>
<dbReference type="Pfam" id="PF12054">
    <property type="entry name" value="DUF3535"/>
    <property type="match status" value="2"/>
</dbReference>
<accession>A0A2J8A7N5</accession>
<dbReference type="EMBL" id="PGGS01000125">
    <property type="protein sequence ID" value="PNH08544.1"/>
    <property type="molecule type" value="Genomic_DNA"/>
</dbReference>
<dbReference type="SUPFAM" id="SSF52540">
    <property type="entry name" value="P-loop containing nucleoside triphosphate hydrolases"/>
    <property type="match status" value="1"/>
</dbReference>
<evidence type="ECO:0000313" key="9">
    <source>
        <dbReference type="Proteomes" id="UP000236333"/>
    </source>
</evidence>
<feature type="domain" description="SNF2 N-terminal" evidence="6">
    <location>
        <begin position="831"/>
        <end position="911"/>
    </location>
</feature>
<dbReference type="AlphaFoldDB" id="A0A2J8A7N5"/>
<dbReference type="InterPro" id="IPR038718">
    <property type="entry name" value="SNF2-like_sf"/>
</dbReference>
<feature type="compositionally biased region" description="Low complexity" evidence="5">
    <location>
        <begin position="280"/>
        <end position="290"/>
    </location>
</feature>
<feature type="region of interest" description="Disordered" evidence="5">
    <location>
        <begin position="520"/>
        <end position="544"/>
    </location>
</feature>
<feature type="domain" description="Mot1 central" evidence="7">
    <location>
        <begin position="549"/>
        <end position="691"/>
    </location>
</feature>
<evidence type="ECO:0000256" key="3">
    <source>
        <dbReference type="ARBA" id="ARBA00023125"/>
    </source>
</evidence>
<keyword evidence="2" id="KW-0067">ATP-binding</keyword>
<evidence type="ECO:0000259" key="6">
    <source>
        <dbReference type="Pfam" id="PF00176"/>
    </source>
</evidence>
<dbReference type="Proteomes" id="UP000236333">
    <property type="component" value="Unassembled WGS sequence"/>
</dbReference>
<keyword evidence="2" id="KW-0347">Helicase</keyword>
<evidence type="ECO:0000313" key="8">
    <source>
        <dbReference type="EMBL" id="PNH08544.1"/>
    </source>
</evidence>
<feature type="repeat" description="HEAT" evidence="4">
    <location>
        <begin position="784"/>
        <end position="821"/>
    </location>
</feature>
<dbReference type="GO" id="GO:0004386">
    <property type="term" value="F:helicase activity"/>
    <property type="evidence" value="ECO:0007669"/>
    <property type="project" value="UniProtKB-KW"/>
</dbReference>
<dbReference type="Pfam" id="PF00176">
    <property type="entry name" value="SNF2-rel_dom"/>
    <property type="match status" value="1"/>
</dbReference>
<keyword evidence="9" id="KW-1185">Reference proteome</keyword>
<feature type="compositionally biased region" description="Low complexity" evidence="5">
    <location>
        <begin position="521"/>
        <end position="532"/>
    </location>
</feature>
<dbReference type="InterPro" id="IPR022707">
    <property type="entry name" value="Mot1_central_dom"/>
</dbReference>
<dbReference type="GO" id="GO:0016887">
    <property type="term" value="F:ATP hydrolysis activity"/>
    <property type="evidence" value="ECO:0007669"/>
    <property type="project" value="InterPro"/>
</dbReference>
<keyword evidence="3" id="KW-0238">DNA-binding</keyword>
<evidence type="ECO:0000259" key="7">
    <source>
        <dbReference type="Pfam" id="PF12054"/>
    </source>
</evidence>
<keyword evidence="2" id="KW-0378">Hydrolase</keyword>
<protein>
    <submittedName>
        <fullName evidence="8">TATA-binding protein-associated factor</fullName>
    </submittedName>
</protein>
<dbReference type="InterPro" id="IPR000357">
    <property type="entry name" value="HEAT"/>
</dbReference>
<dbReference type="Gene3D" id="1.25.10.10">
    <property type="entry name" value="Leucine-rich Repeat Variant"/>
    <property type="match status" value="2"/>
</dbReference>
<dbReference type="GO" id="GO:0003677">
    <property type="term" value="F:DNA binding"/>
    <property type="evidence" value="ECO:0007669"/>
    <property type="project" value="UniProtKB-KW"/>
</dbReference>
<dbReference type="OrthoDB" id="10252227at2759"/>
<dbReference type="InterPro" id="IPR000330">
    <property type="entry name" value="SNF2_N"/>
</dbReference>
<dbReference type="InterPro" id="IPR044972">
    <property type="entry name" value="Mot1"/>
</dbReference>
<feature type="compositionally biased region" description="Gly residues" evidence="5">
    <location>
        <begin position="265"/>
        <end position="279"/>
    </location>
</feature>
<keyword evidence="1" id="KW-0677">Repeat</keyword>
<dbReference type="GO" id="GO:0017025">
    <property type="term" value="F:TBP-class protein binding"/>
    <property type="evidence" value="ECO:0007669"/>
    <property type="project" value="InterPro"/>
</dbReference>
<gene>
    <name evidence="8" type="ORF">TSOC_004891</name>
</gene>
<dbReference type="PROSITE" id="PS50077">
    <property type="entry name" value="HEAT_REPEAT"/>
    <property type="match status" value="1"/>
</dbReference>
<dbReference type="SUPFAM" id="SSF48371">
    <property type="entry name" value="ARM repeat"/>
    <property type="match status" value="1"/>
</dbReference>
<dbReference type="InterPro" id="IPR021133">
    <property type="entry name" value="HEAT_type_2"/>
</dbReference>
<organism evidence="8 9">
    <name type="scientific">Tetrabaena socialis</name>
    <dbReference type="NCBI Taxonomy" id="47790"/>
    <lineage>
        <taxon>Eukaryota</taxon>
        <taxon>Viridiplantae</taxon>
        <taxon>Chlorophyta</taxon>
        <taxon>core chlorophytes</taxon>
        <taxon>Chlorophyceae</taxon>
        <taxon>CS clade</taxon>
        <taxon>Chlamydomonadales</taxon>
        <taxon>Tetrabaenaceae</taxon>
        <taxon>Tetrabaena</taxon>
    </lineage>
</organism>
<evidence type="ECO:0000256" key="1">
    <source>
        <dbReference type="ARBA" id="ARBA00022737"/>
    </source>
</evidence>
<sequence>MATAKPQSSSRLQKLLNLLETGTSDATRKAAAKQLSEIARAHPDQVLATVQKVHAYLYHKSWETRVAAGEALAYLADIFQHHSPEDLRAHALASGADAAELAAAAGPGGPLDFSKFSLQQVLERGTPLGASGGQEFDLVLDPGLTPRARLAAQREGLKKRLGLDRDMGLDADALFGDEDLEAAEDVCLARHPHQPLHRAGSGSAGAGAAAAPKQAAAELLRGMDAEGLSARERNRLKRKAKALGLGRNDSLRSNGDRHKSSLDADGGGQAAGGGSGGAAANGEDNQAAAQGQGGGAGGAMAAAAAAAAVAAQEVADDEVAAVAEGGWPFQRLGDQLVVDSLDPVWEVRHGAALALRELLRAHAGAAAVEAPLGAVPSGWAVAGGTGKRSLGVVAPAHLAAARAANRRWLEDCIVHLLCVLALDRFGDYGSDQALEQYLHVTAAASMAAACVHSGVLPEKFNTVIQPLMNCLRREPQLRLQGVCAGGLAELLALCCARSPSPNDKLVRNIVAMATADLMAAGQQQQQPGQQPGQQGGPAVPPDFIVGAGGEEAAARMRVTAAQCMGELLAAAHVHGSAAAAPELLAALSSPSATARQFGALAACAWLAHAKQQQHHQQQQQQNGGGVHGQQQPLLLPPALLQAVLSALAAVSCSAPLTPASQEPYAELVPYYAQMRREVLALVSAALDVHVLLPLPAGVPVEAVGAEHAAALLTAAAAAGPPEGSPLAAAVGRLRGALASLQVREAVVPLLSSPDDTSRLGAVEVVSGLCCELGPALVPYAVLLLVPLLRRMSDPAEEVRAAAAGCFGSLMTLLPLAQVRGEGGGCLCVGSLLLSGTPIQNDVLEMWSLFDFLMPGFLGPEKAFRAKFGKALQESRGGKRGGREAEAGLLALEGLHRSLLPFVLRRTKGQVQDEGTRRCQAGYAEGGERSGAARPFTLRAHHALY</sequence>
<evidence type="ECO:0000256" key="4">
    <source>
        <dbReference type="PROSITE-ProRule" id="PRU00103"/>
    </source>
</evidence>
<evidence type="ECO:0000256" key="5">
    <source>
        <dbReference type="SAM" id="MobiDB-lite"/>
    </source>
</evidence>
<feature type="domain" description="Mot1 central" evidence="7">
    <location>
        <begin position="435"/>
        <end position="516"/>
    </location>
</feature>
<comment type="caution">
    <text evidence="8">The sequence shown here is derived from an EMBL/GenBank/DDBJ whole genome shotgun (WGS) entry which is preliminary data.</text>
</comment>
<proteinExistence type="predicted"/>
<dbReference type="Pfam" id="PF02985">
    <property type="entry name" value="HEAT"/>
    <property type="match status" value="1"/>
</dbReference>
<dbReference type="InterPro" id="IPR016024">
    <property type="entry name" value="ARM-type_fold"/>
</dbReference>
<dbReference type="GO" id="GO:0005524">
    <property type="term" value="F:ATP binding"/>
    <property type="evidence" value="ECO:0007669"/>
    <property type="project" value="InterPro"/>
</dbReference>
<feature type="region of interest" description="Disordered" evidence="5">
    <location>
        <begin position="239"/>
        <end position="296"/>
    </location>
</feature>